<name>A0ACC3A340_9EURO</name>
<accession>A0ACC3A340</accession>
<reference evidence="1" key="1">
    <citation type="submission" date="2022-10" db="EMBL/GenBank/DDBJ databases">
        <title>Culturing micro-colonial fungi from biological soil crusts in the Mojave desert and describing Neophaeococcomyces mojavensis, and introducing the new genera and species Taxawa tesnikishii.</title>
        <authorList>
            <person name="Kurbessoian T."/>
            <person name="Stajich J.E."/>
        </authorList>
    </citation>
    <scope>NUCLEOTIDE SEQUENCE</scope>
    <source>
        <strain evidence="1">JES_112</strain>
    </source>
</reference>
<dbReference type="Proteomes" id="UP001172386">
    <property type="component" value="Unassembled WGS sequence"/>
</dbReference>
<gene>
    <name evidence="1" type="ORF">H2198_006464</name>
</gene>
<organism evidence="1 2">
    <name type="scientific">Neophaeococcomyces mojaviensis</name>
    <dbReference type="NCBI Taxonomy" id="3383035"/>
    <lineage>
        <taxon>Eukaryota</taxon>
        <taxon>Fungi</taxon>
        <taxon>Dikarya</taxon>
        <taxon>Ascomycota</taxon>
        <taxon>Pezizomycotina</taxon>
        <taxon>Eurotiomycetes</taxon>
        <taxon>Chaetothyriomycetidae</taxon>
        <taxon>Chaetothyriales</taxon>
        <taxon>Chaetothyriales incertae sedis</taxon>
        <taxon>Neophaeococcomyces</taxon>
    </lineage>
</organism>
<dbReference type="EMBL" id="JAPDRQ010000119">
    <property type="protein sequence ID" value="KAJ9654521.1"/>
    <property type="molecule type" value="Genomic_DNA"/>
</dbReference>
<evidence type="ECO:0000313" key="1">
    <source>
        <dbReference type="EMBL" id="KAJ9654521.1"/>
    </source>
</evidence>
<comment type="caution">
    <text evidence="1">The sequence shown here is derived from an EMBL/GenBank/DDBJ whole genome shotgun (WGS) entry which is preliminary data.</text>
</comment>
<sequence>MADYNREEQSLSGHPPADVKKRDRIKFLTQEVKSNVREVLRHDDGEQATVQNEILEDAAFDPQRVLETENKPKPSLGERLSHGAKNVVSAVKNPKAASRNNYTRHAASKIADHPHDRSTAFDDELLDAHDALADAKESSGLSTQQDPVAAGPGANAAGVHEAQSRVQRIEQQREDLKTGWILGRQVMRVKVVRPIISKPDRAQFLDNSGQPGQPPHLQWGRYLGHLILWYTQSFTAYRIDDFDEPPFDLRELVLTVERLAAVSTPWQTFFTKVRDVYRWEDPRRTTQIMLTYWILWYFQHLATFGLAYVIYITIRNKLYPTNVEAIRESVQRSKDQSAKVRAWGELIQKHGGNDWIEPFFDAIGPHLQLQLGDLAILLERLQNFYRWERPRQTWLSLSLFFCCFVFSLLSSMELFIRLVSFVAGCYFFYGFPIAANYPRYRHVVSPLSWMVWGIPDSAELAIDQLQQKVVVRDAMRLPGLEQEKEALHAHQVSGIEPGFGSSSLHDDVLNTQNLPNRSVSPRTSSLLNDIRASDSLTFKTIILPDHAAANLTLTRTHIIIEPHTKSSLSHPYSSLLEVRKVDLNANSNQSSSSSDTNNLSRSAHVAKRLEKSVNMQLLPDGLGFVFLQEGGQGNGHLSELQDRQIASRTQEHATVDTQKPAPEPNSSRLPINPPHVGPEPESIAKSSSSRHRSHKTEVSLVLNKSDRDKIFTVVIAWSGLKWQPLYSMNRQNRLGNRDAQGEGNRNLDDAVKKALS</sequence>
<proteinExistence type="predicted"/>
<evidence type="ECO:0000313" key="2">
    <source>
        <dbReference type="Proteomes" id="UP001172386"/>
    </source>
</evidence>
<protein>
    <submittedName>
        <fullName evidence="1">Uncharacterized protein</fullName>
    </submittedName>
</protein>
<keyword evidence="2" id="KW-1185">Reference proteome</keyword>